<dbReference type="CDD" id="cd00093">
    <property type="entry name" value="HTH_XRE"/>
    <property type="match status" value="1"/>
</dbReference>
<proteinExistence type="predicted"/>
<gene>
    <name evidence="2" type="ORF">ACFU0X_28485</name>
</gene>
<accession>A0ABW6JNG2</accession>
<dbReference type="SMART" id="SM00530">
    <property type="entry name" value="HTH_XRE"/>
    <property type="match status" value="1"/>
</dbReference>
<dbReference type="EMBL" id="JBHVBU010000116">
    <property type="protein sequence ID" value="MFE7966937.1"/>
    <property type="molecule type" value="Genomic_DNA"/>
</dbReference>
<name>A0ABW6JNG2_STRCE</name>
<evidence type="ECO:0000313" key="3">
    <source>
        <dbReference type="Proteomes" id="UP001600650"/>
    </source>
</evidence>
<protein>
    <submittedName>
        <fullName evidence="2">Helix-turn-helix domain-containing protein</fullName>
    </submittedName>
</protein>
<comment type="caution">
    <text evidence="2">The sequence shown here is derived from an EMBL/GenBank/DDBJ whole genome shotgun (WGS) entry which is preliminary data.</text>
</comment>
<dbReference type="Gene3D" id="1.10.260.40">
    <property type="entry name" value="lambda repressor-like DNA-binding domains"/>
    <property type="match status" value="1"/>
</dbReference>
<dbReference type="SUPFAM" id="SSF47413">
    <property type="entry name" value="lambda repressor-like DNA-binding domains"/>
    <property type="match status" value="1"/>
</dbReference>
<organism evidence="2 3">
    <name type="scientific">Streptomyces cellulosae</name>
    <dbReference type="NCBI Taxonomy" id="1968"/>
    <lineage>
        <taxon>Bacteria</taxon>
        <taxon>Bacillati</taxon>
        <taxon>Actinomycetota</taxon>
        <taxon>Actinomycetes</taxon>
        <taxon>Kitasatosporales</taxon>
        <taxon>Streptomycetaceae</taxon>
        <taxon>Streptomyces</taxon>
    </lineage>
</organism>
<evidence type="ECO:0000259" key="1">
    <source>
        <dbReference type="PROSITE" id="PS50943"/>
    </source>
</evidence>
<dbReference type="Pfam" id="PF13560">
    <property type="entry name" value="HTH_31"/>
    <property type="match status" value="1"/>
</dbReference>
<reference evidence="2 3" key="1">
    <citation type="submission" date="2024-09" db="EMBL/GenBank/DDBJ databases">
        <title>The Natural Products Discovery Center: Release of the First 8490 Sequenced Strains for Exploring Actinobacteria Biosynthetic Diversity.</title>
        <authorList>
            <person name="Kalkreuter E."/>
            <person name="Kautsar S.A."/>
            <person name="Yang D."/>
            <person name="Bader C.D."/>
            <person name="Teijaro C.N."/>
            <person name="Fluegel L."/>
            <person name="Davis C.M."/>
            <person name="Simpson J.R."/>
            <person name="Lauterbach L."/>
            <person name="Steele A.D."/>
            <person name="Gui C."/>
            <person name="Meng S."/>
            <person name="Li G."/>
            <person name="Viehrig K."/>
            <person name="Ye F."/>
            <person name="Su P."/>
            <person name="Kiefer A.F."/>
            <person name="Nichols A."/>
            <person name="Cepeda A.J."/>
            <person name="Yan W."/>
            <person name="Fan B."/>
            <person name="Jiang Y."/>
            <person name="Adhikari A."/>
            <person name="Zheng C.-J."/>
            <person name="Schuster L."/>
            <person name="Cowan T.M."/>
            <person name="Smanski M.J."/>
            <person name="Chevrette M.G."/>
            <person name="De Carvalho L.P.S."/>
            <person name="Shen B."/>
        </authorList>
    </citation>
    <scope>NUCLEOTIDE SEQUENCE [LARGE SCALE GENOMIC DNA]</scope>
    <source>
        <strain evidence="2 3">NPDC057399</strain>
    </source>
</reference>
<sequence length="74" mass="8015">MLSRKISGAKLRRVREDRCLKVTELAEAAGCTHWNIYKIEKGATQPSPKLYAALKATLQVGDADLEVDASEGAA</sequence>
<dbReference type="InterPro" id="IPR001387">
    <property type="entry name" value="Cro/C1-type_HTH"/>
</dbReference>
<dbReference type="Proteomes" id="UP001600650">
    <property type="component" value="Unassembled WGS sequence"/>
</dbReference>
<dbReference type="PROSITE" id="PS50943">
    <property type="entry name" value="HTH_CROC1"/>
    <property type="match status" value="1"/>
</dbReference>
<dbReference type="RefSeq" id="WP_381728270.1">
    <property type="nucleotide sequence ID" value="NZ_JBHVBU010000116.1"/>
</dbReference>
<dbReference type="InterPro" id="IPR010982">
    <property type="entry name" value="Lambda_DNA-bd_dom_sf"/>
</dbReference>
<evidence type="ECO:0000313" key="2">
    <source>
        <dbReference type="EMBL" id="MFE7966937.1"/>
    </source>
</evidence>
<keyword evidence="3" id="KW-1185">Reference proteome</keyword>
<feature type="domain" description="HTH cro/C1-type" evidence="1">
    <location>
        <begin position="11"/>
        <end position="65"/>
    </location>
</feature>